<reference evidence="1 2" key="2">
    <citation type="journal article" date="2022" name="Mol. Ecol. Resour.">
        <title>The genomes of chicory, endive, great burdock and yacon provide insights into Asteraceae paleo-polyploidization history and plant inulin production.</title>
        <authorList>
            <person name="Fan W."/>
            <person name="Wang S."/>
            <person name="Wang H."/>
            <person name="Wang A."/>
            <person name="Jiang F."/>
            <person name="Liu H."/>
            <person name="Zhao H."/>
            <person name="Xu D."/>
            <person name="Zhang Y."/>
        </authorList>
    </citation>
    <scope>NUCLEOTIDE SEQUENCE [LARGE SCALE GENOMIC DNA]</scope>
    <source>
        <strain evidence="2">cv. Punajuju</strain>
        <tissue evidence="1">Leaves</tissue>
    </source>
</reference>
<dbReference type="EMBL" id="CM042009">
    <property type="protein sequence ID" value="KAI3788410.1"/>
    <property type="molecule type" value="Genomic_DNA"/>
</dbReference>
<comment type="caution">
    <text evidence="1">The sequence shown here is derived from an EMBL/GenBank/DDBJ whole genome shotgun (WGS) entry which is preliminary data.</text>
</comment>
<reference evidence="2" key="1">
    <citation type="journal article" date="2022" name="Mol. Ecol. Resour.">
        <title>The genomes of chicory, endive, great burdock and yacon provide insights into Asteraceae palaeo-polyploidization history and plant inulin production.</title>
        <authorList>
            <person name="Fan W."/>
            <person name="Wang S."/>
            <person name="Wang H."/>
            <person name="Wang A."/>
            <person name="Jiang F."/>
            <person name="Liu H."/>
            <person name="Zhao H."/>
            <person name="Xu D."/>
            <person name="Zhang Y."/>
        </authorList>
    </citation>
    <scope>NUCLEOTIDE SEQUENCE [LARGE SCALE GENOMIC DNA]</scope>
    <source>
        <strain evidence="2">cv. Punajuju</strain>
    </source>
</reference>
<protein>
    <submittedName>
        <fullName evidence="1">Uncharacterized protein</fullName>
    </submittedName>
</protein>
<evidence type="ECO:0000313" key="2">
    <source>
        <dbReference type="Proteomes" id="UP001055811"/>
    </source>
</evidence>
<dbReference type="Proteomes" id="UP001055811">
    <property type="component" value="Linkage Group LG01"/>
</dbReference>
<proteinExistence type="predicted"/>
<organism evidence="1 2">
    <name type="scientific">Cichorium intybus</name>
    <name type="common">Chicory</name>
    <dbReference type="NCBI Taxonomy" id="13427"/>
    <lineage>
        <taxon>Eukaryota</taxon>
        <taxon>Viridiplantae</taxon>
        <taxon>Streptophyta</taxon>
        <taxon>Embryophyta</taxon>
        <taxon>Tracheophyta</taxon>
        <taxon>Spermatophyta</taxon>
        <taxon>Magnoliopsida</taxon>
        <taxon>eudicotyledons</taxon>
        <taxon>Gunneridae</taxon>
        <taxon>Pentapetalae</taxon>
        <taxon>asterids</taxon>
        <taxon>campanulids</taxon>
        <taxon>Asterales</taxon>
        <taxon>Asteraceae</taxon>
        <taxon>Cichorioideae</taxon>
        <taxon>Cichorieae</taxon>
        <taxon>Cichoriinae</taxon>
        <taxon>Cichorium</taxon>
    </lineage>
</organism>
<gene>
    <name evidence="1" type="ORF">L2E82_01175</name>
</gene>
<keyword evidence="2" id="KW-1185">Reference proteome</keyword>
<accession>A0ACB9GZ90</accession>
<evidence type="ECO:0000313" key="1">
    <source>
        <dbReference type="EMBL" id="KAI3788410.1"/>
    </source>
</evidence>
<sequence length="239" mass="25755">MSRLTVFKSMEMKLLTITRMFAQYIHTSRLLRLIIWNSRRTSSENGWGGGDGIEMGGGGDEMGQIEIASLIGEEVSSQPPPPPQSLLNPFHNHRLYAITITASSQDGVSNKGKKYSHTSRLLRLIIGNSRHTSGENGWGGGNGIEMGGGGDEMGQIEIASVIGEEVSSLPPPQSLLNPFHNHRLCAITTSSQDGVSNKISNSSKPKPDSHILALKTILISNNVPSPTHQSPNPTPIFLP</sequence>
<name>A0ACB9GZ90_CICIN</name>